<dbReference type="PROSITE" id="PS51352">
    <property type="entry name" value="THIOREDOXIN_2"/>
    <property type="match status" value="1"/>
</dbReference>
<organism evidence="3 4">
    <name type="scientific">Thalassobaculum fulvum</name>
    <dbReference type="NCBI Taxonomy" id="1633335"/>
    <lineage>
        <taxon>Bacteria</taxon>
        <taxon>Pseudomonadati</taxon>
        <taxon>Pseudomonadota</taxon>
        <taxon>Alphaproteobacteria</taxon>
        <taxon>Rhodospirillales</taxon>
        <taxon>Thalassobaculaceae</taxon>
        <taxon>Thalassobaculum</taxon>
    </lineage>
</organism>
<accession>A0A919CQ50</accession>
<evidence type="ECO:0000259" key="2">
    <source>
        <dbReference type="PROSITE" id="PS51352"/>
    </source>
</evidence>
<dbReference type="InterPro" id="IPR013766">
    <property type="entry name" value="Thioredoxin_domain"/>
</dbReference>
<reference evidence="3" key="2">
    <citation type="submission" date="2020-09" db="EMBL/GenBank/DDBJ databases">
        <authorList>
            <person name="Sun Q."/>
            <person name="Kim S."/>
        </authorList>
    </citation>
    <scope>NUCLEOTIDE SEQUENCE</scope>
    <source>
        <strain evidence="3">KCTC 42651</strain>
    </source>
</reference>
<comment type="caution">
    <text evidence="3">The sequence shown here is derived from an EMBL/GenBank/DDBJ whole genome shotgun (WGS) entry which is preliminary data.</text>
</comment>
<dbReference type="InterPro" id="IPR001853">
    <property type="entry name" value="DSBA-like_thioredoxin_dom"/>
</dbReference>
<dbReference type="AlphaFoldDB" id="A0A919CQ50"/>
<evidence type="ECO:0000256" key="1">
    <source>
        <dbReference type="SAM" id="SignalP"/>
    </source>
</evidence>
<feature type="domain" description="Thioredoxin" evidence="2">
    <location>
        <begin position="64"/>
        <end position="252"/>
    </location>
</feature>
<dbReference type="RefSeq" id="WP_229837154.1">
    <property type="nucleotide sequence ID" value="NZ_BMZS01000006.1"/>
</dbReference>
<dbReference type="Pfam" id="PF18312">
    <property type="entry name" value="ScsC_N"/>
    <property type="match status" value="1"/>
</dbReference>
<dbReference type="InterPro" id="IPR036249">
    <property type="entry name" value="Thioredoxin-like_sf"/>
</dbReference>
<dbReference type="Proteomes" id="UP000630353">
    <property type="component" value="Unassembled WGS sequence"/>
</dbReference>
<dbReference type="InterPro" id="IPR051470">
    <property type="entry name" value="Thiol:disulfide_interchange"/>
</dbReference>
<keyword evidence="1" id="KW-0732">Signal</keyword>
<dbReference type="PANTHER" id="PTHR35272">
    <property type="entry name" value="THIOL:DISULFIDE INTERCHANGE PROTEIN DSBC-RELATED"/>
    <property type="match status" value="1"/>
</dbReference>
<evidence type="ECO:0000313" key="3">
    <source>
        <dbReference type="EMBL" id="GHD53381.1"/>
    </source>
</evidence>
<dbReference type="EMBL" id="BMZS01000006">
    <property type="protein sequence ID" value="GHD53381.1"/>
    <property type="molecule type" value="Genomic_DNA"/>
</dbReference>
<dbReference type="SUPFAM" id="SSF52833">
    <property type="entry name" value="Thioredoxin-like"/>
    <property type="match status" value="1"/>
</dbReference>
<feature type="signal peptide" evidence="1">
    <location>
        <begin position="1"/>
        <end position="30"/>
    </location>
</feature>
<proteinExistence type="predicted"/>
<dbReference type="PANTHER" id="PTHR35272:SF3">
    <property type="entry name" value="THIOL:DISULFIDE INTERCHANGE PROTEIN DSBC"/>
    <property type="match status" value="1"/>
</dbReference>
<evidence type="ECO:0000313" key="4">
    <source>
        <dbReference type="Proteomes" id="UP000630353"/>
    </source>
</evidence>
<name>A0A919CQ50_9PROT</name>
<dbReference type="GO" id="GO:0016491">
    <property type="term" value="F:oxidoreductase activity"/>
    <property type="evidence" value="ECO:0007669"/>
    <property type="project" value="InterPro"/>
</dbReference>
<reference evidence="3" key="1">
    <citation type="journal article" date="2014" name="Int. J. Syst. Evol. Microbiol.">
        <title>Complete genome sequence of Corynebacterium casei LMG S-19264T (=DSM 44701T), isolated from a smear-ripened cheese.</title>
        <authorList>
            <consortium name="US DOE Joint Genome Institute (JGI-PGF)"/>
            <person name="Walter F."/>
            <person name="Albersmeier A."/>
            <person name="Kalinowski J."/>
            <person name="Ruckert C."/>
        </authorList>
    </citation>
    <scope>NUCLEOTIDE SEQUENCE</scope>
    <source>
        <strain evidence="3">KCTC 42651</strain>
    </source>
</reference>
<dbReference type="Pfam" id="PF01323">
    <property type="entry name" value="DSBA"/>
    <property type="match status" value="1"/>
</dbReference>
<gene>
    <name evidence="3" type="ORF">GCM10017083_30010</name>
</gene>
<dbReference type="Gene3D" id="3.40.30.10">
    <property type="entry name" value="Glutaredoxin"/>
    <property type="match status" value="1"/>
</dbReference>
<dbReference type="InterPro" id="IPR041205">
    <property type="entry name" value="ScsC_N"/>
</dbReference>
<dbReference type="CDD" id="cd03023">
    <property type="entry name" value="DsbA_Com1_like"/>
    <property type="match status" value="1"/>
</dbReference>
<protein>
    <submittedName>
        <fullName evidence="3">Outer membrane protein</fullName>
    </submittedName>
</protein>
<sequence length="255" mass="27349">MRSVRLPSAAPMLGAAMLAAFLTAATAAPAAEPFTPEQKAAVEAIVRDYIARNPELVLEAIAAIEAKQKAEKENAVQAALAAHRDVLERSKDDPVLGNPDGDVTVVEFFDYQCGYCKSMAGPMRDLMRSDGKIRWVMKEFPILGPESAVAARAALAAARQGKYEPFHFTLMGLRGRLSEPAIWQAAAETGLDLDKLRKDMADPAIQATIDANYQLAEVLQIQGTPAFTVGRTVIPGAAPKEHLAELVRRVRAGGG</sequence>
<feature type="chain" id="PRO_5037112428" evidence="1">
    <location>
        <begin position="31"/>
        <end position="255"/>
    </location>
</feature>
<keyword evidence="4" id="KW-1185">Reference proteome</keyword>